<reference evidence="5" key="1">
    <citation type="submission" date="2023-08" db="EMBL/GenBank/DDBJ databases">
        <title>Comparative genomics and taxonomic characterization of three novel marine species of genus Marivirga.</title>
        <authorList>
            <person name="Muhammad N."/>
            <person name="Kim S.-G."/>
        </authorList>
    </citation>
    <scope>NUCLEOTIDE SEQUENCE</scope>
    <source>
        <strain evidence="5">BKB1-2</strain>
    </source>
</reference>
<keyword evidence="2" id="KW-0697">Rotamase</keyword>
<name>A0AA49GBM4_9BACT</name>
<proteinExistence type="predicted"/>
<organism evidence="5">
    <name type="scientific">Marivirga arenosa</name>
    <dbReference type="NCBI Taxonomy" id="3059076"/>
    <lineage>
        <taxon>Bacteria</taxon>
        <taxon>Pseudomonadati</taxon>
        <taxon>Bacteroidota</taxon>
        <taxon>Cytophagia</taxon>
        <taxon>Cytophagales</taxon>
        <taxon>Marivirgaceae</taxon>
        <taxon>Marivirga</taxon>
    </lineage>
</organism>
<evidence type="ECO:0000256" key="1">
    <source>
        <dbReference type="ARBA" id="ARBA00022729"/>
    </source>
</evidence>
<accession>A0AA49GBM4</accession>
<dbReference type="InterPro" id="IPR046357">
    <property type="entry name" value="PPIase_dom_sf"/>
</dbReference>
<keyword evidence="1 3" id="KW-0732">Signal</keyword>
<evidence type="ECO:0000256" key="2">
    <source>
        <dbReference type="PROSITE-ProRule" id="PRU00278"/>
    </source>
</evidence>
<gene>
    <name evidence="5" type="ORF">QYS47_16280</name>
</gene>
<dbReference type="GO" id="GO:0003755">
    <property type="term" value="F:peptidyl-prolyl cis-trans isomerase activity"/>
    <property type="evidence" value="ECO:0007669"/>
    <property type="project" value="UniProtKB-KW"/>
</dbReference>
<dbReference type="InterPro" id="IPR027304">
    <property type="entry name" value="Trigger_fact/SurA_dom_sf"/>
</dbReference>
<dbReference type="AlphaFoldDB" id="A0AA49GBM4"/>
<dbReference type="SUPFAM" id="SSF109998">
    <property type="entry name" value="Triger factor/SurA peptide-binding domain-like"/>
    <property type="match status" value="1"/>
</dbReference>
<dbReference type="Proteomes" id="UP001232019">
    <property type="component" value="Chromosome"/>
</dbReference>
<evidence type="ECO:0000313" key="5">
    <source>
        <dbReference type="EMBL" id="WKK79053.2"/>
    </source>
</evidence>
<dbReference type="KEGG" id="marp:QYS47_16280"/>
<feature type="domain" description="PpiC" evidence="4">
    <location>
        <begin position="180"/>
        <end position="280"/>
    </location>
</feature>
<dbReference type="PANTHER" id="PTHR47637">
    <property type="entry name" value="CHAPERONE SURA"/>
    <property type="match status" value="1"/>
</dbReference>
<protein>
    <submittedName>
        <fullName evidence="5">Peptidylprolyl isomerase</fullName>
        <ecNumber evidence="5">5.2.1.8</ecNumber>
    </submittedName>
</protein>
<dbReference type="Pfam" id="PF00639">
    <property type="entry name" value="Rotamase"/>
    <property type="match status" value="2"/>
</dbReference>
<feature type="chain" id="PRO_5041346303" evidence="3">
    <location>
        <begin position="27"/>
        <end position="451"/>
    </location>
</feature>
<dbReference type="SUPFAM" id="SSF54534">
    <property type="entry name" value="FKBP-like"/>
    <property type="match status" value="2"/>
</dbReference>
<feature type="signal peptide" evidence="3">
    <location>
        <begin position="1"/>
        <end position="26"/>
    </location>
</feature>
<keyword evidence="2 5" id="KW-0413">Isomerase</keyword>
<dbReference type="InterPro" id="IPR000297">
    <property type="entry name" value="PPIase_PpiC"/>
</dbReference>
<dbReference type="PANTHER" id="PTHR47637:SF1">
    <property type="entry name" value="CHAPERONE SURA"/>
    <property type="match status" value="1"/>
</dbReference>
<evidence type="ECO:0000256" key="3">
    <source>
        <dbReference type="SAM" id="SignalP"/>
    </source>
</evidence>
<sequence>MKFTKLKNKFLIIAFTLISLPFWTNAQNEGGEIVDKIIAKVDNYIILESDLALAYKDYLSRGGNASSQQARCEVLENLIVNKLLLAKAEIDSVTVPEAQVDAQLENRMRMMVQQIGSEEKIEEYYGKSLEEFSIEIRDDVKEQMIIGEMQRTITADIEVTPRQVKKFYADIPKDSLPFYSTQVQVGQIVKKPTMSKEAKDNIKARLNGLRERILEGEDFSDIARLYSQEPGAKQSGGNIGFFERGQLAPEYEATALRLKPGEISKPVETDFGFHIIELLERRGNEFNTRHILIMPKFTQKDLDRTENFLDSIRTLIINDSITFEAAAAEHSDDMQTSSNGGYFMEGESGGTRVSVDELDPNIFFTIDTMQVGSITKPLTFRQPDRSQAVRILYYKDRIKPHRADINIDYQKIKMAALNKKKSEKLAKWFEESKDEVFIVLDENYQNCQILN</sequence>
<dbReference type="RefSeq" id="WP_322347192.1">
    <property type="nucleotide sequence ID" value="NZ_CP129968.2"/>
</dbReference>
<evidence type="ECO:0000259" key="4">
    <source>
        <dbReference type="PROSITE" id="PS50198"/>
    </source>
</evidence>
<dbReference type="Gene3D" id="3.10.50.40">
    <property type="match status" value="2"/>
</dbReference>
<feature type="domain" description="PpiC" evidence="4">
    <location>
        <begin position="283"/>
        <end position="378"/>
    </location>
</feature>
<dbReference type="InterPro" id="IPR050280">
    <property type="entry name" value="OMP_Chaperone_SurA"/>
</dbReference>
<dbReference type="PROSITE" id="PS50198">
    <property type="entry name" value="PPIC_PPIASE_2"/>
    <property type="match status" value="2"/>
</dbReference>
<dbReference type="EC" id="5.2.1.8" evidence="5"/>
<dbReference type="Gene3D" id="1.10.4030.10">
    <property type="entry name" value="Porin chaperone SurA, peptide-binding domain"/>
    <property type="match status" value="1"/>
</dbReference>
<dbReference type="EMBL" id="CP129968">
    <property type="protein sequence ID" value="WKK79053.2"/>
    <property type="molecule type" value="Genomic_DNA"/>
</dbReference>